<dbReference type="AlphaFoldDB" id="A0AAN6JSU7"/>
<keyword evidence="8" id="KW-1185">Reference proteome</keyword>
<evidence type="ECO:0000256" key="6">
    <source>
        <dbReference type="RuleBase" id="RU003909"/>
    </source>
</evidence>
<dbReference type="PANTHER" id="PTHR11604">
    <property type="entry name" value="PROFILIN"/>
    <property type="match status" value="1"/>
</dbReference>
<dbReference type="InterPro" id="IPR048278">
    <property type="entry name" value="PFN"/>
</dbReference>
<comment type="similarity">
    <text evidence="2 6">Belongs to the profilin family.</text>
</comment>
<name>A0AAN6JSU7_9BASI</name>
<dbReference type="PANTHER" id="PTHR11604:SF0">
    <property type="entry name" value="PROFILIN"/>
    <property type="match status" value="1"/>
</dbReference>
<evidence type="ECO:0000256" key="4">
    <source>
        <dbReference type="ARBA" id="ARBA00023203"/>
    </source>
</evidence>
<keyword evidence="5" id="KW-0206">Cytoskeleton</keyword>
<evidence type="ECO:0000256" key="1">
    <source>
        <dbReference type="ARBA" id="ARBA00004245"/>
    </source>
</evidence>
<sequence length="126" mass="13413">MAWKQDVIRDLLDSGHISKAAIFSLKGDVLAASPGFDISFDERMAVTEGFISPVGLQASGIRVAGKKYFAVGADERSLHGKQGHEGVILVKTNTAVLVGVYVSPTQPGDADKTVQNLAQHLISQDH</sequence>
<dbReference type="GO" id="GO:0005856">
    <property type="term" value="C:cytoskeleton"/>
    <property type="evidence" value="ECO:0007669"/>
    <property type="project" value="UniProtKB-SubCell"/>
</dbReference>
<comment type="caution">
    <text evidence="7">The sequence shown here is derived from an EMBL/GenBank/DDBJ whole genome shotgun (WGS) entry which is preliminary data.</text>
</comment>
<comment type="subcellular location">
    <subcellularLocation>
        <location evidence="1">Cytoplasm</location>
        <location evidence="1">Cytoskeleton</location>
    </subcellularLocation>
</comment>
<dbReference type="GO" id="GO:0003785">
    <property type="term" value="F:actin monomer binding"/>
    <property type="evidence" value="ECO:0007669"/>
    <property type="project" value="TreeGrafter"/>
</dbReference>
<reference evidence="7" key="1">
    <citation type="journal article" date="2023" name="PhytoFront">
        <title>Draft Genome Resources of Seven Strains of Tilletia horrida, Causal Agent of Kernel Smut of Rice.</title>
        <authorList>
            <person name="Khanal S."/>
            <person name="Antony Babu S."/>
            <person name="Zhou X.G."/>
        </authorList>
    </citation>
    <scope>NUCLEOTIDE SEQUENCE</scope>
    <source>
        <strain evidence="7">TX6</strain>
    </source>
</reference>
<dbReference type="GO" id="GO:0005938">
    <property type="term" value="C:cell cortex"/>
    <property type="evidence" value="ECO:0007669"/>
    <property type="project" value="TreeGrafter"/>
</dbReference>
<dbReference type="CDD" id="cd00148">
    <property type="entry name" value="PROF"/>
    <property type="match status" value="1"/>
</dbReference>
<evidence type="ECO:0000313" key="7">
    <source>
        <dbReference type="EMBL" id="KAK0553332.1"/>
    </source>
</evidence>
<dbReference type="EMBL" id="JAPDMZ010000052">
    <property type="protein sequence ID" value="KAK0553332.1"/>
    <property type="molecule type" value="Genomic_DNA"/>
</dbReference>
<evidence type="ECO:0000313" key="8">
    <source>
        <dbReference type="Proteomes" id="UP001176517"/>
    </source>
</evidence>
<accession>A0AAN6JSU7</accession>
<organism evidence="7 8">
    <name type="scientific">Tilletia horrida</name>
    <dbReference type="NCBI Taxonomy" id="155126"/>
    <lineage>
        <taxon>Eukaryota</taxon>
        <taxon>Fungi</taxon>
        <taxon>Dikarya</taxon>
        <taxon>Basidiomycota</taxon>
        <taxon>Ustilaginomycotina</taxon>
        <taxon>Exobasidiomycetes</taxon>
        <taxon>Tilletiales</taxon>
        <taxon>Tilletiaceae</taxon>
        <taxon>Tilletia</taxon>
    </lineage>
</organism>
<dbReference type="Pfam" id="PF00235">
    <property type="entry name" value="Profilin"/>
    <property type="match status" value="1"/>
</dbReference>
<keyword evidence="4 6" id="KW-0009">Actin-binding</keyword>
<dbReference type="SUPFAM" id="SSF55770">
    <property type="entry name" value="Profilin (actin-binding protein)"/>
    <property type="match status" value="1"/>
</dbReference>
<evidence type="ECO:0000256" key="3">
    <source>
        <dbReference type="ARBA" id="ARBA00022490"/>
    </source>
</evidence>
<keyword evidence="3" id="KW-0963">Cytoplasm</keyword>
<evidence type="ECO:0000256" key="5">
    <source>
        <dbReference type="ARBA" id="ARBA00023212"/>
    </source>
</evidence>
<dbReference type="InterPro" id="IPR036140">
    <property type="entry name" value="PFN_sf"/>
</dbReference>
<dbReference type="PRINTS" id="PR00392">
    <property type="entry name" value="PROFILIN"/>
</dbReference>
<dbReference type="InterPro" id="IPR005455">
    <property type="entry name" value="PFN_euk"/>
</dbReference>
<proteinExistence type="inferred from homology"/>
<evidence type="ECO:0000256" key="2">
    <source>
        <dbReference type="ARBA" id="ARBA00010058"/>
    </source>
</evidence>
<dbReference type="Gene3D" id="3.30.450.30">
    <property type="entry name" value="Dynein light chain 2a, cytoplasmic"/>
    <property type="match status" value="1"/>
</dbReference>
<dbReference type="SMART" id="SM00392">
    <property type="entry name" value="PROF"/>
    <property type="match status" value="1"/>
</dbReference>
<gene>
    <name evidence="7" type="primary">PFY1_1</name>
    <name evidence="7" type="ORF">OC846_002577</name>
</gene>
<protein>
    <recommendedName>
        <fullName evidence="6">Profilin</fullName>
    </recommendedName>
</protein>
<dbReference type="Proteomes" id="UP001176517">
    <property type="component" value="Unassembled WGS sequence"/>
</dbReference>